<dbReference type="PANTHER" id="PTHR30273:SF2">
    <property type="entry name" value="PROTEIN FECR"/>
    <property type="match status" value="1"/>
</dbReference>
<accession>A0ABW8F0Y0</accession>
<gene>
    <name evidence="3" type="ORF">ACIPEN_14035</name>
</gene>
<dbReference type="RefSeq" id="WP_402701306.1">
    <property type="nucleotide sequence ID" value="NZ_JBIUZV010000007.1"/>
</dbReference>
<sequence>MEQAPRKPLSEEILQEAATWLMEMHDGPLTPKERVRFNQWRQRSTEHEMAWQKAVMLLDKFQRVPVPGAVALKAASVPSRRAAIKTLVVLLAAGPVAWTAYRLSPLSGRGDVVTTERGEHRDLVLDDGTKISLNTSTQIQVQYSDEMRRVRLLQGEILVSTAKDGRNPARPFIVETAEGLLQPLGTRFTARQLDGRSHVAVVEGAVELIPADAPTEKQRVPAGYQATFSSHAVEPLTQCSELSLAWTTGMLVVDKMPLSVFAGELGRYRAGLLQVDAEVGKLAVSGVFPLGDTTASLTLLEQTMPVRIQYFTRYWARIVSR</sequence>
<dbReference type="InterPro" id="IPR012373">
    <property type="entry name" value="Ferrdict_sens_TM"/>
</dbReference>
<dbReference type="InterPro" id="IPR032623">
    <property type="entry name" value="FecR_N"/>
</dbReference>
<evidence type="ECO:0000313" key="3">
    <source>
        <dbReference type="EMBL" id="MFJ3046946.1"/>
    </source>
</evidence>
<organism evidence="3 4">
    <name type="scientific">Herbaspirillum chlorophenolicum</name>
    <dbReference type="NCBI Taxonomy" id="211589"/>
    <lineage>
        <taxon>Bacteria</taxon>
        <taxon>Pseudomonadati</taxon>
        <taxon>Pseudomonadota</taxon>
        <taxon>Betaproteobacteria</taxon>
        <taxon>Burkholderiales</taxon>
        <taxon>Oxalobacteraceae</taxon>
        <taxon>Herbaspirillum</taxon>
    </lineage>
</organism>
<dbReference type="Gene3D" id="2.60.120.1440">
    <property type="match status" value="1"/>
</dbReference>
<feature type="domain" description="FecR N-terminal" evidence="2">
    <location>
        <begin position="15"/>
        <end position="55"/>
    </location>
</feature>
<proteinExistence type="predicted"/>
<comment type="caution">
    <text evidence="3">The sequence shown here is derived from an EMBL/GenBank/DDBJ whole genome shotgun (WGS) entry which is preliminary data.</text>
</comment>
<dbReference type="Proteomes" id="UP001617427">
    <property type="component" value="Unassembled WGS sequence"/>
</dbReference>
<dbReference type="InterPro" id="IPR006860">
    <property type="entry name" value="FecR"/>
</dbReference>
<dbReference type="Pfam" id="PF04773">
    <property type="entry name" value="FecR"/>
    <property type="match status" value="1"/>
</dbReference>
<feature type="domain" description="FecR protein" evidence="1">
    <location>
        <begin position="111"/>
        <end position="207"/>
    </location>
</feature>
<dbReference type="EMBL" id="JBIUZV010000007">
    <property type="protein sequence ID" value="MFJ3046946.1"/>
    <property type="molecule type" value="Genomic_DNA"/>
</dbReference>
<protein>
    <submittedName>
        <fullName evidence="3">FecR domain-containing protein</fullName>
    </submittedName>
</protein>
<dbReference type="PANTHER" id="PTHR30273">
    <property type="entry name" value="PERIPLASMIC SIGNAL SENSOR AND SIGMA FACTOR ACTIVATOR FECR-RELATED"/>
    <property type="match status" value="1"/>
</dbReference>
<dbReference type="Pfam" id="PF16220">
    <property type="entry name" value="DUF4880"/>
    <property type="match status" value="1"/>
</dbReference>
<evidence type="ECO:0000259" key="1">
    <source>
        <dbReference type="Pfam" id="PF04773"/>
    </source>
</evidence>
<evidence type="ECO:0000313" key="4">
    <source>
        <dbReference type="Proteomes" id="UP001617427"/>
    </source>
</evidence>
<reference evidence="3 4" key="1">
    <citation type="submission" date="2024-10" db="EMBL/GenBank/DDBJ databases">
        <title>The Natural Products Discovery Center: Release of the First 8490 Sequenced Strains for Exploring Actinobacteria Biosynthetic Diversity.</title>
        <authorList>
            <person name="Kalkreuter E."/>
            <person name="Kautsar S.A."/>
            <person name="Yang D."/>
            <person name="Bader C.D."/>
            <person name="Teijaro C.N."/>
            <person name="Fluegel L."/>
            <person name="Davis C.M."/>
            <person name="Simpson J.R."/>
            <person name="Lauterbach L."/>
            <person name="Steele A.D."/>
            <person name="Gui C."/>
            <person name="Meng S."/>
            <person name="Li G."/>
            <person name="Viehrig K."/>
            <person name="Ye F."/>
            <person name="Su P."/>
            <person name="Kiefer A.F."/>
            <person name="Nichols A."/>
            <person name="Cepeda A.J."/>
            <person name="Yan W."/>
            <person name="Fan B."/>
            <person name="Jiang Y."/>
            <person name="Adhikari A."/>
            <person name="Zheng C.-J."/>
            <person name="Schuster L."/>
            <person name="Cowan T.M."/>
            <person name="Smanski M.J."/>
            <person name="Chevrette M.G."/>
            <person name="De Carvalho L.P.S."/>
            <person name="Shen B."/>
        </authorList>
    </citation>
    <scope>NUCLEOTIDE SEQUENCE [LARGE SCALE GENOMIC DNA]</scope>
    <source>
        <strain evidence="3 4">NPDC087045</strain>
    </source>
</reference>
<name>A0ABW8F0Y0_9BURK</name>
<keyword evidence="4" id="KW-1185">Reference proteome</keyword>
<dbReference type="PIRSF" id="PIRSF018266">
    <property type="entry name" value="FecR"/>
    <property type="match status" value="1"/>
</dbReference>
<evidence type="ECO:0000259" key="2">
    <source>
        <dbReference type="Pfam" id="PF16220"/>
    </source>
</evidence>